<evidence type="ECO:0000256" key="1">
    <source>
        <dbReference type="ARBA" id="ARBA00022448"/>
    </source>
</evidence>
<feature type="transmembrane region" description="Helical" evidence="8">
    <location>
        <begin position="165"/>
        <end position="182"/>
    </location>
</feature>
<feature type="transmembrane region" description="Helical" evidence="8">
    <location>
        <begin position="36"/>
        <end position="58"/>
    </location>
</feature>
<feature type="transmembrane region" description="Helical" evidence="8">
    <location>
        <begin position="107"/>
        <end position="126"/>
    </location>
</feature>
<name>U2PPM6_9ACTN</name>
<dbReference type="GeneID" id="95358714"/>
<keyword evidence="1 8" id="KW-0813">Transport</keyword>
<accession>U2PPM6</accession>
<keyword evidence="3 8" id="KW-0812">Transmembrane</keyword>
<feature type="transmembrane region" description="Helical" evidence="8">
    <location>
        <begin position="70"/>
        <end position="86"/>
    </location>
</feature>
<keyword evidence="4 8" id="KW-1133">Transmembrane helix</keyword>
<keyword evidence="2 8" id="KW-1003">Cell membrane</keyword>
<evidence type="ECO:0000313" key="10">
    <source>
        <dbReference type="Proteomes" id="UP000017052"/>
    </source>
</evidence>
<reference evidence="9" key="1">
    <citation type="submission" date="2013-08" db="EMBL/GenBank/DDBJ databases">
        <authorList>
            <person name="Durkin A.S."/>
            <person name="Haft D.R."/>
            <person name="McCorrison J."/>
            <person name="Torralba M."/>
            <person name="Gillis M."/>
            <person name="Haft D.H."/>
            <person name="Methe B."/>
            <person name="Sutton G."/>
            <person name="Nelson K.E."/>
        </authorList>
    </citation>
    <scope>NUCLEOTIDE SEQUENCE [LARGE SCALE GENOMIC DNA]</scope>
    <source>
        <strain evidence="9">F0233</strain>
    </source>
</reference>
<evidence type="ECO:0000313" key="9">
    <source>
        <dbReference type="EMBL" id="ERK52450.1"/>
    </source>
</evidence>
<evidence type="ECO:0000256" key="4">
    <source>
        <dbReference type="ARBA" id="ARBA00022989"/>
    </source>
</evidence>
<dbReference type="Pfam" id="PF02659">
    <property type="entry name" value="Mntp"/>
    <property type="match status" value="1"/>
</dbReference>
<evidence type="ECO:0000256" key="8">
    <source>
        <dbReference type="HAMAP-Rule" id="MF_01521"/>
    </source>
</evidence>
<evidence type="ECO:0000256" key="2">
    <source>
        <dbReference type="ARBA" id="ARBA00022475"/>
    </source>
</evidence>
<evidence type="ECO:0000256" key="7">
    <source>
        <dbReference type="ARBA" id="ARBA00023211"/>
    </source>
</evidence>
<dbReference type="InterPro" id="IPR022929">
    <property type="entry name" value="Put_MntP"/>
</dbReference>
<dbReference type="InterPro" id="IPR003810">
    <property type="entry name" value="Mntp/YtaF"/>
</dbReference>
<dbReference type="AlphaFoldDB" id="U2PPM6"/>
<evidence type="ECO:0000256" key="6">
    <source>
        <dbReference type="ARBA" id="ARBA00023136"/>
    </source>
</evidence>
<feature type="transmembrane region" description="Helical" evidence="8">
    <location>
        <begin position="6"/>
        <end position="24"/>
    </location>
</feature>
<organism evidence="9 10">
    <name type="scientific">Propionibacterium acidifaciens F0233</name>
    <dbReference type="NCBI Taxonomy" id="553198"/>
    <lineage>
        <taxon>Bacteria</taxon>
        <taxon>Bacillati</taxon>
        <taxon>Actinomycetota</taxon>
        <taxon>Actinomycetes</taxon>
        <taxon>Propionibacteriales</taxon>
        <taxon>Propionibacteriaceae</taxon>
        <taxon>Propionibacterium</taxon>
    </lineage>
</organism>
<dbReference type="EMBL" id="ACVN02000258">
    <property type="protein sequence ID" value="ERK52450.1"/>
    <property type="molecule type" value="Genomic_DNA"/>
</dbReference>
<dbReference type="RefSeq" id="WP_021798359.1">
    <property type="nucleotide sequence ID" value="NZ_ACVN02000258.1"/>
</dbReference>
<dbReference type="Proteomes" id="UP000017052">
    <property type="component" value="Unassembled WGS sequence"/>
</dbReference>
<keyword evidence="6 8" id="KW-0472">Membrane</keyword>
<evidence type="ECO:0000256" key="5">
    <source>
        <dbReference type="ARBA" id="ARBA00023065"/>
    </source>
</evidence>
<comment type="caution">
    <text evidence="9">The sequence shown here is derived from an EMBL/GenBank/DDBJ whole genome shotgun (WGS) entry which is preliminary data.</text>
</comment>
<dbReference type="PANTHER" id="PTHR35529">
    <property type="entry name" value="MANGANESE EFFLUX PUMP MNTP-RELATED"/>
    <property type="match status" value="1"/>
</dbReference>
<dbReference type="GO" id="GO:0005384">
    <property type="term" value="F:manganese ion transmembrane transporter activity"/>
    <property type="evidence" value="ECO:0007669"/>
    <property type="project" value="UniProtKB-UniRule"/>
</dbReference>
<keyword evidence="7 8" id="KW-0464">Manganese</keyword>
<comment type="subcellular location">
    <subcellularLocation>
        <location evidence="8">Cell membrane</location>
        <topology evidence="8">Multi-pass membrane protein</topology>
    </subcellularLocation>
</comment>
<keyword evidence="10" id="KW-1185">Reference proteome</keyword>
<sequence>MSTIAIVLIALGVAADAFAASMASGVRMRRLHWGRAVLVAGTFGFFQALMPLIGWALASRFAELVAPVDHWIAFGLLALLGVRMIQEALGPDDEDGPGAEWMGLRRLLLLGVATSIDAAAVGVSFAVLDVSILGAVTIIGLVTFVVSLLAVPVGHGLGNRFRTPAEIIGGAVLIVLGTRILLEHLGVLAS</sequence>
<comment type="function">
    <text evidence="8">Probably functions as a manganese efflux pump.</text>
</comment>
<dbReference type="PANTHER" id="PTHR35529:SF1">
    <property type="entry name" value="MANGANESE EFFLUX PUMP MNTP-RELATED"/>
    <property type="match status" value="1"/>
</dbReference>
<dbReference type="HAMAP" id="MF_01521">
    <property type="entry name" value="MntP_pump"/>
    <property type="match status" value="1"/>
</dbReference>
<dbReference type="GO" id="GO:0005886">
    <property type="term" value="C:plasma membrane"/>
    <property type="evidence" value="ECO:0007669"/>
    <property type="project" value="UniProtKB-SubCell"/>
</dbReference>
<evidence type="ECO:0000256" key="3">
    <source>
        <dbReference type="ARBA" id="ARBA00022692"/>
    </source>
</evidence>
<keyword evidence="5 8" id="KW-0406">Ion transport</keyword>
<dbReference type="OrthoDB" id="9811590at2"/>
<gene>
    <name evidence="8" type="primary">mntP</name>
    <name evidence="9" type="ORF">HMPREF0682_0939</name>
</gene>
<feature type="transmembrane region" description="Helical" evidence="8">
    <location>
        <begin position="132"/>
        <end position="153"/>
    </location>
</feature>
<comment type="similarity">
    <text evidence="8">Belongs to the MntP (TC 9.B.29) family.</text>
</comment>
<proteinExistence type="inferred from homology"/>
<protein>
    <recommendedName>
        <fullName evidence="8">Putative manganese efflux pump MntP</fullName>
    </recommendedName>
</protein>